<dbReference type="STRING" id="337701.SAMN05444398_101862"/>
<proteinExistence type="predicted"/>
<organism evidence="1 2">
    <name type="scientific">Roseovarius pacificus</name>
    <dbReference type="NCBI Taxonomy" id="337701"/>
    <lineage>
        <taxon>Bacteria</taxon>
        <taxon>Pseudomonadati</taxon>
        <taxon>Pseudomonadota</taxon>
        <taxon>Alphaproteobacteria</taxon>
        <taxon>Rhodobacterales</taxon>
        <taxon>Roseobacteraceae</taxon>
        <taxon>Roseovarius</taxon>
    </lineage>
</organism>
<evidence type="ECO:0000313" key="2">
    <source>
        <dbReference type="Proteomes" id="UP000183974"/>
    </source>
</evidence>
<keyword evidence="2" id="KW-1185">Reference proteome</keyword>
<name>A0A1M6YHL7_9RHOB</name>
<protein>
    <submittedName>
        <fullName evidence="1">Uncharacterized protein</fullName>
    </submittedName>
</protein>
<gene>
    <name evidence="1" type="ORF">SAMN05444398_101862</name>
</gene>
<sequence>MSSRSCWPEPGRRLGRSGACCLTQIVDRYFRHLCNCAGDHASVVRTAFCLRSRPMVGILHPAPPSHPRQETCHRPLDRPRVTSRARGHSFSSCLLGLNPFADLRDAPARGVSEPDGGWYLARLGVAPDSRDADAEHGGDFFILEKFAGNIIHDRTFHVRCNPLYSGKIARDVGKQFTHSLGQSVASGSQ</sequence>
<dbReference type="Proteomes" id="UP000183974">
    <property type="component" value="Unassembled WGS sequence"/>
</dbReference>
<evidence type="ECO:0000313" key="1">
    <source>
        <dbReference type="EMBL" id="SHL17612.1"/>
    </source>
</evidence>
<dbReference type="EMBL" id="FRBR01000001">
    <property type="protein sequence ID" value="SHL17612.1"/>
    <property type="molecule type" value="Genomic_DNA"/>
</dbReference>
<reference evidence="1 2" key="1">
    <citation type="submission" date="2016-11" db="EMBL/GenBank/DDBJ databases">
        <authorList>
            <person name="Jaros S."/>
            <person name="Januszkiewicz K."/>
            <person name="Wedrychowicz H."/>
        </authorList>
    </citation>
    <scope>NUCLEOTIDE SEQUENCE [LARGE SCALE GENOMIC DNA]</scope>
    <source>
        <strain evidence="1 2">DSM 29589</strain>
    </source>
</reference>
<dbReference type="AlphaFoldDB" id="A0A1M6YHL7"/>
<accession>A0A1M6YHL7</accession>